<dbReference type="GO" id="GO:0140098">
    <property type="term" value="F:catalytic activity, acting on RNA"/>
    <property type="evidence" value="ECO:0007669"/>
    <property type="project" value="UniProtKB-ARBA"/>
</dbReference>
<evidence type="ECO:0000313" key="8">
    <source>
        <dbReference type="EMBL" id="TJY41169.1"/>
    </source>
</evidence>
<dbReference type="InterPro" id="IPR006224">
    <property type="entry name" value="PsdUridine_synth_RluA-like_CS"/>
</dbReference>
<feature type="active site" evidence="4">
    <location>
        <position position="140"/>
    </location>
</feature>
<keyword evidence="3 6" id="KW-0413">Isomerase</keyword>
<dbReference type="EMBL" id="SUPK01000007">
    <property type="protein sequence ID" value="TJY41169.1"/>
    <property type="molecule type" value="Genomic_DNA"/>
</dbReference>
<dbReference type="EC" id="5.4.99.-" evidence="6"/>
<comment type="similarity">
    <text evidence="2 6">Belongs to the pseudouridine synthase RluA family.</text>
</comment>
<evidence type="ECO:0000259" key="7">
    <source>
        <dbReference type="Pfam" id="PF00849"/>
    </source>
</evidence>
<dbReference type="GO" id="GO:0003723">
    <property type="term" value="F:RNA binding"/>
    <property type="evidence" value="ECO:0007669"/>
    <property type="project" value="UniProtKB-KW"/>
</dbReference>
<evidence type="ECO:0000256" key="1">
    <source>
        <dbReference type="ARBA" id="ARBA00000073"/>
    </source>
</evidence>
<dbReference type="Gene3D" id="3.30.2350.10">
    <property type="entry name" value="Pseudouridine synthase"/>
    <property type="match status" value="1"/>
</dbReference>
<dbReference type="Pfam" id="PF00849">
    <property type="entry name" value="PseudoU_synth_2"/>
    <property type="match status" value="1"/>
</dbReference>
<evidence type="ECO:0000313" key="9">
    <source>
        <dbReference type="Proteomes" id="UP000309673"/>
    </source>
</evidence>
<dbReference type="PROSITE" id="PS50889">
    <property type="entry name" value="S4"/>
    <property type="match status" value="1"/>
</dbReference>
<evidence type="ECO:0000256" key="6">
    <source>
        <dbReference type="RuleBase" id="RU362028"/>
    </source>
</evidence>
<accession>A0A4V5LS48</accession>
<dbReference type="PANTHER" id="PTHR21600:SF44">
    <property type="entry name" value="RIBOSOMAL LARGE SUBUNIT PSEUDOURIDINE SYNTHASE D"/>
    <property type="match status" value="1"/>
</dbReference>
<keyword evidence="9" id="KW-1185">Reference proteome</keyword>
<dbReference type="InterPro" id="IPR020103">
    <property type="entry name" value="PsdUridine_synth_cat_dom_sf"/>
</dbReference>
<reference evidence="8 9" key="1">
    <citation type="submission" date="2019-04" db="EMBL/GenBank/DDBJ databases">
        <title>Cohnella sp. nov., isolated from soil.</title>
        <authorList>
            <person name="Kim W."/>
        </authorList>
    </citation>
    <scope>NUCLEOTIDE SEQUENCE [LARGE SCALE GENOMIC DNA]</scope>
    <source>
        <strain evidence="8 9">CAU 1483</strain>
    </source>
</reference>
<dbReference type="CDD" id="cd02869">
    <property type="entry name" value="PseudoU_synth_RluA_like"/>
    <property type="match status" value="1"/>
</dbReference>
<dbReference type="InterPro" id="IPR050188">
    <property type="entry name" value="RluA_PseudoU_synthase"/>
</dbReference>
<dbReference type="GO" id="GO:0009982">
    <property type="term" value="F:pseudouridine synthase activity"/>
    <property type="evidence" value="ECO:0007669"/>
    <property type="project" value="InterPro"/>
</dbReference>
<proteinExistence type="inferred from homology"/>
<dbReference type="InterPro" id="IPR006225">
    <property type="entry name" value="PsdUridine_synth_RluC/D"/>
</dbReference>
<name>A0A4V5LS48_9BACL</name>
<feature type="domain" description="Pseudouridine synthase RsuA/RluA-like" evidence="7">
    <location>
        <begin position="93"/>
        <end position="245"/>
    </location>
</feature>
<evidence type="ECO:0000256" key="5">
    <source>
        <dbReference type="PROSITE-ProRule" id="PRU00182"/>
    </source>
</evidence>
<dbReference type="PROSITE" id="PS01129">
    <property type="entry name" value="PSI_RLU"/>
    <property type="match status" value="1"/>
</dbReference>
<dbReference type="AlphaFoldDB" id="A0A4V5LS48"/>
<dbReference type="NCBIfam" id="TIGR00005">
    <property type="entry name" value="rluA_subfam"/>
    <property type="match status" value="1"/>
</dbReference>
<keyword evidence="5" id="KW-0694">RNA-binding</keyword>
<dbReference type="PANTHER" id="PTHR21600">
    <property type="entry name" value="MITOCHONDRIAL RNA PSEUDOURIDINE SYNTHASE"/>
    <property type="match status" value="1"/>
</dbReference>
<evidence type="ECO:0000256" key="2">
    <source>
        <dbReference type="ARBA" id="ARBA00010876"/>
    </source>
</evidence>
<comment type="caution">
    <text evidence="8">The sequence shown here is derived from an EMBL/GenBank/DDBJ whole genome shotgun (WGS) entry which is preliminary data.</text>
</comment>
<organism evidence="8 9">
    <name type="scientific">Cohnella pontilimi</name>
    <dbReference type="NCBI Taxonomy" id="2564100"/>
    <lineage>
        <taxon>Bacteria</taxon>
        <taxon>Bacillati</taxon>
        <taxon>Bacillota</taxon>
        <taxon>Bacilli</taxon>
        <taxon>Bacillales</taxon>
        <taxon>Paenibacillaceae</taxon>
        <taxon>Cohnella</taxon>
    </lineage>
</organism>
<gene>
    <name evidence="8" type="ORF">E5161_15040</name>
</gene>
<evidence type="ECO:0000256" key="3">
    <source>
        <dbReference type="ARBA" id="ARBA00023235"/>
    </source>
</evidence>
<comment type="catalytic activity">
    <reaction evidence="1 6">
        <text>a uridine in RNA = a pseudouridine in RNA</text>
        <dbReference type="Rhea" id="RHEA:48348"/>
        <dbReference type="Rhea" id="RHEA-COMP:12068"/>
        <dbReference type="Rhea" id="RHEA-COMP:12069"/>
        <dbReference type="ChEBI" id="CHEBI:65314"/>
        <dbReference type="ChEBI" id="CHEBI:65315"/>
    </reaction>
</comment>
<dbReference type="GO" id="GO:0000455">
    <property type="term" value="P:enzyme-directed rRNA pseudouridine synthesis"/>
    <property type="evidence" value="ECO:0007669"/>
    <property type="project" value="TreeGrafter"/>
</dbReference>
<dbReference type="Proteomes" id="UP000309673">
    <property type="component" value="Unassembled WGS sequence"/>
</dbReference>
<dbReference type="InterPro" id="IPR006145">
    <property type="entry name" value="PsdUridine_synth_RsuA/RluA"/>
</dbReference>
<dbReference type="OrthoDB" id="9773999at2"/>
<dbReference type="SUPFAM" id="SSF55120">
    <property type="entry name" value="Pseudouridine synthase"/>
    <property type="match status" value="1"/>
</dbReference>
<protein>
    <recommendedName>
        <fullName evidence="6">Pseudouridine synthase</fullName>
        <ecNumber evidence="6">5.4.99.-</ecNumber>
    </recommendedName>
</protein>
<comment type="function">
    <text evidence="6">Responsible for synthesis of pseudouridine from uracil.</text>
</comment>
<evidence type="ECO:0000256" key="4">
    <source>
        <dbReference type="PIRSR" id="PIRSR606225-1"/>
    </source>
</evidence>
<sequence length="319" mass="36043">MDERYYSPLVHVADAADEGLQLRQVLQRRFGISRRQVVRLKTTEHGIMVNGQRARTGNIVAAGDRIELRIEREESTDILPEPMELDIIFEDEHLLVVNKPAGQIVHPTTGHYTGTLANGIVHYWRERGERCRFHPVHRLDEFTSGVIVVAKHPYAHQQLSQQMIEGTVEKRYRAYVYGHPPDRAGEVYAPIDRSSEDPHRRVVREDGAPSLTFYEVAGVYPCGASALDIRLGTGRTHQIRVHMLHIGCPLIGDDYYSDEERRKSALAAKLANVIDRQALHAISLGFTHPVTGRALRLEAALPEDLRKLEHTLQTLAAPE</sequence>